<evidence type="ECO:0000256" key="2">
    <source>
        <dbReference type="SAM" id="SignalP"/>
    </source>
</evidence>
<comment type="caution">
    <text evidence="3">The sequence shown here is derived from an EMBL/GenBank/DDBJ whole genome shotgun (WGS) entry which is preliminary data.</text>
</comment>
<name>A0AA40EL17_9PEZI</name>
<evidence type="ECO:0000256" key="1">
    <source>
        <dbReference type="SAM" id="MobiDB-lite"/>
    </source>
</evidence>
<gene>
    <name evidence="3" type="ORF">B0T18DRAFT_227493</name>
</gene>
<feature type="region of interest" description="Disordered" evidence="1">
    <location>
        <begin position="27"/>
        <end position="67"/>
    </location>
</feature>
<proteinExistence type="predicted"/>
<organism evidence="3 4">
    <name type="scientific">Schizothecium vesticola</name>
    <dbReference type="NCBI Taxonomy" id="314040"/>
    <lineage>
        <taxon>Eukaryota</taxon>
        <taxon>Fungi</taxon>
        <taxon>Dikarya</taxon>
        <taxon>Ascomycota</taxon>
        <taxon>Pezizomycotina</taxon>
        <taxon>Sordariomycetes</taxon>
        <taxon>Sordariomycetidae</taxon>
        <taxon>Sordariales</taxon>
        <taxon>Schizotheciaceae</taxon>
        <taxon>Schizothecium</taxon>
    </lineage>
</organism>
<protein>
    <submittedName>
        <fullName evidence="3">Uncharacterized protein</fullName>
    </submittedName>
</protein>
<evidence type="ECO:0000313" key="4">
    <source>
        <dbReference type="Proteomes" id="UP001172155"/>
    </source>
</evidence>
<keyword evidence="2" id="KW-0732">Signal</keyword>
<dbReference type="Proteomes" id="UP001172155">
    <property type="component" value="Unassembled WGS sequence"/>
</dbReference>
<feature type="signal peptide" evidence="2">
    <location>
        <begin position="1"/>
        <end position="15"/>
    </location>
</feature>
<keyword evidence="4" id="KW-1185">Reference proteome</keyword>
<feature type="chain" id="PRO_5041218870" evidence="2">
    <location>
        <begin position="16"/>
        <end position="490"/>
    </location>
</feature>
<feature type="compositionally biased region" description="Low complexity" evidence="1">
    <location>
        <begin position="469"/>
        <end position="483"/>
    </location>
</feature>
<accession>A0AA40EL17</accession>
<dbReference type="EMBL" id="JAUKUD010000006">
    <property type="protein sequence ID" value="KAK0741244.1"/>
    <property type="molecule type" value="Genomic_DNA"/>
</dbReference>
<feature type="region of interest" description="Disordered" evidence="1">
    <location>
        <begin position="453"/>
        <end position="490"/>
    </location>
</feature>
<sequence length="490" mass="49703">MKLLVLVLQAVSVTALPLNVVPPPSEARFDSVSQHASPLVSPDTPPPHHHQTGAPSPLQKRDTHPHPTQEELCHVLAQLFAIQVQVAVLVPTVLVPTPSPSGILDNLLGGLFGVLPTLSQAIDLVHPTLDNIISTVDQVLAIPFVYTIPAFIPIITTTTINVPLSIIYDPFPTVGPSLAADLLALARLTNPVAILDVVADLVASVRSPLLGGGVLPVLVPVYPVLGVVPVLVTTVVTQTDGGTASSTVTTVEPLPTDPTGRVAPITALIPGLLPGGALPTIGVSAGGGPGGVTLAASVQIPGGLGLGLGLTVALPSAVPTGRPPAVMRGGSAAVTGQPGQPTASIALLTILSVAMPAASQPSPGLPGLPLPTLPPVVSVPSQPTPSVALPTLPAVSLPPLAVPNIILPTLPAVSIPAVALPSVAVPRVSLAVPGVSPPTPQVFRRCQSPALRHPLRQDCPSHHRPRCPPSRLSRPPGSHLPLSVLATRRP</sequence>
<dbReference type="AlphaFoldDB" id="A0AA40EL17"/>
<reference evidence="3" key="1">
    <citation type="submission" date="2023-06" db="EMBL/GenBank/DDBJ databases">
        <title>Genome-scale phylogeny and comparative genomics of the fungal order Sordariales.</title>
        <authorList>
            <consortium name="Lawrence Berkeley National Laboratory"/>
            <person name="Hensen N."/>
            <person name="Bonometti L."/>
            <person name="Westerberg I."/>
            <person name="Brannstrom I.O."/>
            <person name="Guillou S."/>
            <person name="Cros-Aarteil S."/>
            <person name="Calhoun S."/>
            <person name="Haridas S."/>
            <person name="Kuo A."/>
            <person name="Mondo S."/>
            <person name="Pangilinan J."/>
            <person name="Riley R."/>
            <person name="LaButti K."/>
            <person name="Andreopoulos B."/>
            <person name="Lipzen A."/>
            <person name="Chen C."/>
            <person name="Yanf M."/>
            <person name="Daum C."/>
            <person name="Ng V."/>
            <person name="Clum A."/>
            <person name="Steindorff A."/>
            <person name="Ohm R."/>
            <person name="Martin F."/>
            <person name="Silar P."/>
            <person name="Natvig D."/>
            <person name="Lalanne C."/>
            <person name="Gautier V."/>
            <person name="Ament-velasquez S.L."/>
            <person name="Kruys A."/>
            <person name="Hutchinson M.I."/>
            <person name="Powell A.J."/>
            <person name="Barry K."/>
            <person name="Miller A.N."/>
            <person name="Grigoriev I.V."/>
            <person name="Debuchy R."/>
            <person name="Gladieux P."/>
            <person name="Thoren M.H."/>
            <person name="Johannesson H."/>
        </authorList>
    </citation>
    <scope>NUCLEOTIDE SEQUENCE</scope>
    <source>
        <strain evidence="3">SMH3187-1</strain>
    </source>
</reference>
<evidence type="ECO:0000313" key="3">
    <source>
        <dbReference type="EMBL" id="KAK0741244.1"/>
    </source>
</evidence>